<dbReference type="EMBL" id="NMUH01003909">
    <property type="protein sequence ID" value="MQM07601.1"/>
    <property type="molecule type" value="Genomic_DNA"/>
</dbReference>
<accession>A0A843WQF0</accession>
<feature type="compositionally biased region" description="Polar residues" evidence="1">
    <location>
        <begin position="96"/>
        <end position="113"/>
    </location>
</feature>
<keyword evidence="3" id="KW-1185">Reference proteome</keyword>
<dbReference type="Proteomes" id="UP000652761">
    <property type="component" value="Unassembled WGS sequence"/>
</dbReference>
<protein>
    <submittedName>
        <fullName evidence="2">Uncharacterized protein</fullName>
    </submittedName>
</protein>
<feature type="non-terminal residue" evidence="2">
    <location>
        <position position="119"/>
    </location>
</feature>
<sequence length="119" mass="13084">MTAGELPTRGGASERGKRRDGVVSVFFIPLLGSCPTDPVTCEAHPFFFQVEWQLDLSFVAARLRGVLMLFVQVKESRRILIPHLVPVSAAVESAPRHQQSKGSVLKCSTSASSILRHRQ</sequence>
<evidence type="ECO:0000313" key="2">
    <source>
        <dbReference type="EMBL" id="MQM07601.1"/>
    </source>
</evidence>
<comment type="caution">
    <text evidence="2">The sequence shown here is derived from an EMBL/GenBank/DDBJ whole genome shotgun (WGS) entry which is preliminary data.</text>
</comment>
<evidence type="ECO:0000313" key="3">
    <source>
        <dbReference type="Proteomes" id="UP000652761"/>
    </source>
</evidence>
<proteinExistence type="predicted"/>
<name>A0A843WQF0_COLES</name>
<reference evidence="2" key="1">
    <citation type="submission" date="2017-07" db="EMBL/GenBank/DDBJ databases">
        <title>Taro Niue Genome Assembly and Annotation.</title>
        <authorList>
            <person name="Atibalentja N."/>
            <person name="Keating K."/>
            <person name="Fields C.J."/>
        </authorList>
    </citation>
    <scope>NUCLEOTIDE SEQUENCE</scope>
    <source>
        <strain evidence="2">Niue_2</strain>
        <tissue evidence="2">Leaf</tissue>
    </source>
</reference>
<organism evidence="2 3">
    <name type="scientific">Colocasia esculenta</name>
    <name type="common">Wild taro</name>
    <name type="synonym">Arum esculentum</name>
    <dbReference type="NCBI Taxonomy" id="4460"/>
    <lineage>
        <taxon>Eukaryota</taxon>
        <taxon>Viridiplantae</taxon>
        <taxon>Streptophyta</taxon>
        <taxon>Embryophyta</taxon>
        <taxon>Tracheophyta</taxon>
        <taxon>Spermatophyta</taxon>
        <taxon>Magnoliopsida</taxon>
        <taxon>Liliopsida</taxon>
        <taxon>Araceae</taxon>
        <taxon>Aroideae</taxon>
        <taxon>Colocasieae</taxon>
        <taxon>Colocasia</taxon>
    </lineage>
</organism>
<feature type="region of interest" description="Disordered" evidence="1">
    <location>
        <begin position="94"/>
        <end position="119"/>
    </location>
</feature>
<gene>
    <name evidence="2" type="ORF">Taro_040439</name>
</gene>
<dbReference type="AlphaFoldDB" id="A0A843WQF0"/>
<evidence type="ECO:0000256" key="1">
    <source>
        <dbReference type="SAM" id="MobiDB-lite"/>
    </source>
</evidence>